<dbReference type="RefSeq" id="WP_051155837.1">
    <property type="nucleotide sequence ID" value="NZ_BRLH01000001.1"/>
</dbReference>
<dbReference type="SUPFAM" id="SSF53474">
    <property type="entry name" value="alpha/beta-Hydrolases"/>
    <property type="match status" value="1"/>
</dbReference>
<keyword evidence="7" id="KW-1185">Reference proteome</keyword>
<dbReference type="AlphaFoldDB" id="A0AAV5MZA1"/>
<dbReference type="Proteomes" id="UP001058124">
    <property type="component" value="Unassembled WGS sequence"/>
</dbReference>
<dbReference type="InterPro" id="IPR029058">
    <property type="entry name" value="AB_hydrolase_fold"/>
</dbReference>
<feature type="chain" id="PRO_5043540206" evidence="4">
    <location>
        <begin position="21"/>
        <end position="487"/>
    </location>
</feature>
<dbReference type="Gene3D" id="3.40.50.1820">
    <property type="entry name" value="alpha/beta hydrolase"/>
    <property type="match status" value="1"/>
</dbReference>
<keyword evidence="3 6" id="KW-0378">Hydrolase</keyword>
<keyword evidence="2 4" id="KW-0732">Signal</keyword>
<dbReference type="InterPro" id="IPR000073">
    <property type="entry name" value="AB_hydrolase_1"/>
</dbReference>
<evidence type="ECO:0000259" key="5">
    <source>
        <dbReference type="Pfam" id="PF00561"/>
    </source>
</evidence>
<comment type="caution">
    <text evidence="6">The sequence shown here is derived from an EMBL/GenBank/DDBJ whole genome shotgun (WGS) entry which is preliminary data.</text>
</comment>
<reference evidence="6" key="1">
    <citation type="submission" date="2022-06" db="EMBL/GenBank/DDBJ databases">
        <title>Draft genome sequences of Leminorella grimontii str. JCM5902.</title>
        <authorList>
            <person name="Wakabayashi Y."/>
            <person name="Kojima K."/>
        </authorList>
    </citation>
    <scope>NUCLEOTIDE SEQUENCE</scope>
    <source>
        <strain evidence="6">JCM 5902</strain>
    </source>
</reference>
<dbReference type="PANTHER" id="PTHR43248">
    <property type="entry name" value="2-SUCCINYL-6-HYDROXY-2,4-CYCLOHEXADIENE-1-CARBOXYLATE SYNTHASE"/>
    <property type="match status" value="1"/>
</dbReference>
<comment type="similarity">
    <text evidence="1">Belongs to the peptidase S33 family.</text>
</comment>
<dbReference type="GO" id="GO:0016787">
    <property type="term" value="F:hydrolase activity"/>
    <property type="evidence" value="ECO:0007669"/>
    <property type="project" value="UniProtKB-KW"/>
</dbReference>
<evidence type="ECO:0000256" key="1">
    <source>
        <dbReference type="ARBA" id="ARBA00010088"/>
    </source>
</evidence>
<feature type="signal peptide" evidence="4">
    <location>
        <begin position="1"/>
        <end position="20"/>
    </location>
</feature>
<accession>A0AAV5MZA1</accession>
<name>A0AAV5MZA1_9GAMM</name>
<organism evidence="6 7">
    <name type="scientific">Leminorella grimontii</name>
    <dbReference type="NCBI Taxonomy" id="82981"/>
    <lineage>
        <taxon>Bacteria</taxon>
        <taxon>Pseudomonadati</taxon>
        <taxon>Pseudomonadota</taxon>
        <taxon>Gammaproteobacteria</taxon>
        <taxon>Enterobacterales</taxon>
        <taxon>Budviciaceae</taxon>
        <taxon>Leminorella</taxon>
    </lineage>
</organism>
<dbReference type="EMBL" id="BRLH01000001">
    <property type="protein sequence ID" value="GKX54008.1"/>
    <property type="molecule type" value="Genomic_DNA"/>
</dbReference>
<gene>
    <name evidence="6" type="ORF">SOASR030_01200</name>
</gene>
<evidence type="ECO:0000256" key="2">
    <source>
        <dbReference type="ARBA" id="ARBA00022729"/>
    </source>
</evidence>
<feature type="domain" description="AB hydrolase-1" evidence="5">
    <location>
        <begin position="94"/>
        <end position="458"/>
    </location>
</feature>
<evidence type="ECO:0000313" key="6">
    <source>
        <dbReference type="EMBL" id="GKX54008.1"/>
    </source>
</evidence>
<dbReference type="InterPro" id="IPR051601">
    <property type="entry name" value="Serine_prot/Carboxylest_S33"/>
</dbReference>
<dbReference type="Pfam" id="PF00561">
    <property type="entry name" value="Abhydrolase_1"/>
    <property type="match status" value="1"/>
</dbReference>
<proteinExistence type="inferred from homology"/>
<evidence type="ECO:0000256" key="4">
    <source>
        <dbReference type="SAM" id="SignalP"/>
    </source>
</evidence>
<sequence length="487" mass="52762">MPYRALLLLLLLTGSLPAWAKSAVPHVAIDWRPCSAPAFRGWFKEGAVPELQCGYVNAPLVRPASARKARGAASGKKVRIAVTRLPATGVSLGSVVFVPGGPGMSGIELPVADTQTVNRLRKRYDLIGYDPRGVGQTRPKITCELSGEALFTESEQALRARVQNCATQMGADVLKNIGTDNAVDDLEALRAALGDERLTAVAYSYGTKVAALYAERYPQNVRALVLDGVVSLAEDDVTQRINQSKTYRTAFIRFAKDCAARQTCPFSGSPQVAVAQYQSLLRSLAYRPLFSSTGRFVEPEDVINVTNTLLLWKEGWDGLAYFLSAVAYRRDVDTVIAAIDNALPDDEASALTAISCADVAQPGLPLTVSYWHDLQVAQASGFADYQRMNDEISPDVCSLWPYSGKDVAHIPTSSPALPKLLFVAQTYDATTPYQNARDMASWFNSPLITRRQDGHTLALTGLSECVDAAVVGYLLDPSRAMSDKTCD</sequence>
<dbReference type="PANTHER" id="PTHR43248:SF29">
    <property type="entry name" value="TRIPEPTIDYL AMINOPEPTIDASE"/>
    <property type="match status" value="1"/>
</dbReference>
<evidence type="ECO:0000256" key="3">
    <source>
        <dbReference type="ARBA" id="ARBA00022801"/>
    </source>
</evidence>
<evidence type="ECO:0000313" key="7">
    <source>
        <dbReference type="Proteomes" id="UP001058124"/>
    </source>
</evidence>
<protein>
    <submittedName>
        <fullName evidence="6">Alpha/beta hydrolase</fullName>
    </submittedName>
</protein>